<evidence type="ECO:0000256" key="2">
    <source>
        <dbReference type="ARBA" id="ARBA00022771"/>
    </source>
</evidence>
<dbReference type="SMART" id="SM00184">
    <property type="entry name" value="RING"/>
    <property type="match status" value="1"/>
</dbReference>
<dbReference type="PROSITE" id="PS50089">
    <property type="entry name" value="ZF_RING_2"/>
    <property type="match status" value="1"/>
</dbReference>
<evidence type="ECO:0000256" key="4">
    <source>
        <dbReference type="PROSITE-ProRule" id="PRU00175"/>
    </source>
</evidence>
<evidence type="ECO:0000256" key="3">
    <source>
        <dbReference type="ARBA" id="ARBA00022833"/>
    </source>
</evidence>
<dbReference type="GO" id="GO:0005634">
    <property type="term" value="C:nucleus"/>
    <property type="evidence" value="ECO:0007669"/>
    <property type="project" value="TreeGrafter"/>
</dbReference>
<dbReference type="GO" id="GO:0061630">
    <property type="term" value="F:ubiquitin protein ligase activity"/>
    <property type="evidence" value="ECO:0007669"/>
    <property type="project" value="TreeGrafter"/>
</dbReference>
<keyword evidence="1" id="KW-0479">Metal-binding</keyword>
<gene>
    <name evidence="7" type="ORF">P879_03545</name>
</gene>
<name>A0A8T0DVI9_9TREM</name>
<keyword evidence="3" id="KW-0862">Zinc</keyword>
<evidence type="ECO:0000256" key="1">
    <source>
        <dbReference type="ARBA" id="ARBA00022723"/>
    </source>
</evidence>
<evidence type="ECO:0000313" key="7">
    <source>
        <dbReference type="EMBL" id="KAF8571194.1"/>
    </source>
</evidence>
<dbReference type="GO" id="GO:0008270">
    <property type="term" value="F:zinc ion binding"/>
    <property type="evidence" value="ECO:0007669"/>
    <property type="project" value="UniProtKB-KW"/>
</dbReference>
<feature type="compositionally biased region" description="Low complexity" evidence="5">
    <location>
        <begin position="34"/>
        <end position="47"/>
    </location>
</feature>
<accession>A0A8T0DVI9</accession>
<dbReference type="GO" id="GO:0006511">
    <property type="term" value="P:ubiquitin-dependent protein catabolic process"/>
    <property type="evidence" value="ECO:0007669"/>
    <property type="project" value="TreeGrafter"/>
</dbReference>
<dbReference type="Proteomes" id="UP000699462">
    <property type="component" value="Unassembled WGS sequence"/>
</dbReference>
<reference evidence="7 8" key="1">
    <citation type="submission" date="2019-07" db="EMBL/GenBank/DDBJ databases">
        <title>Annotation for the trematode Paragonimus westermani.</title>
        <authorList>
            <person name="Choi Y.-J."/>
        </authorList>
    </citation>
    <scope>NUCLEOTIDE SEQUENCE [LARGE SCALE GENOMIC DNA]</scope>
    <source>
        <strain evidence="7">180907_Pwestermani</strain>
    </source>
</reference>
<dbReference type="OrthoDB" id="8062037at2759"/>
<dbReference type="EMBL" id="JTDF01000652">
    <property type="protein sequence ID" value="KAF8571194.1"/>
    <property type="molecule type" value="Genomic_DNA"/>
</dbReference>
<dbReference type="InterPro" id="IPR051834">
    <property type="entry name" value="RING_finger_E3_ligase"/>
</dbReference>
<dbReference type="PANTHER" id="PTHR45931:SF3">
    <property type="entry name" value="RING ZINC FINGER-CONTAINING PROTEIN"/>
    <property type="match status" value="1"/>
</dbReference>
<dbReference type="Pfam" id="PF13639">
    <property type="entry name" value="zf-RING_2"/>
    <property type="match status" value="1"/>
</dbReference>
<feature type="region of interest" description="Disordered" evidence="5">
    <location>
        <begin position="1"/>
        <end position="73"/>
    </location>
</feature>
<proteinExistence type="predicted"/>
<evidence type="ECO:0000313" key="8">
    <source>
        <dbReference type="Proteomes" id="UP000699462"/>
    </source>
</evidence>
<comment type="caution">
    <text evidence="7">The sequence shown here is derived from an EMBL/GenBank/DDBJ whole genome shotgun (WGS) entry which is preliminary data.</text>
</comment>
<dbReference type="PANTHER" id="PTHR45931">
    <property type="entry name" value="SI:CH211-59O9.10"/>
    <property type="match status" value="1"/>
</dbReference>
<keyword evidence="8" id="KW-1185">Reference proteome</keyword>
<sequence>MSGPSKNPLTLYHFKRTPHNPTEMTSFSRLPRLTVTTSTSSNRTNTTEMRDFSIQTTTTREDASQTDSDNSGRTLILQRDFASQIDITSSDEAEQLPQPAFSVDLLPTRRISCEEAMTSGECSVCLEKYHPAEEVITLTCFHFFHSRCARDWFNKWNTCPLCRIRLFMPE</sequence>
<organism evidence="7 8">
    <name type="scientific">Paragonimus westermani</name>
    <dbReference type="NCBI Taxonomy" id="34504"/>
    <lineage>
        <taxon>Eukaryota</taxon>
        <taxon>Metazoa</taxon>
        <taxon>Spiralia</taxon>
        <taxon>Lophotrochozoa</taxon>
        <taxon>Platyhelminthes</taxon>
        <taxon>Trematoda</taxon>
        <taxon>Digenea</taxon>
        <taxon>Plagiorchiida</taxon>
        <taxon>Troglotremata</taxon>
        <taxon>Troglotrematidae</taxon>
        <taxon>Paragonimus</taxon>
    </lineage>
</organism>
<feature type="domain" description="RING-type" evidence="6">
    <location>
        <begin position="122"/>
        <end position="163"/>
    </location>
</feature>
<dbReference type="InterPro" id="IPR001841">
    <property type="entry name" value="Znf_RING"/>
</dbReference>
<keyword evidence="2 4" id="KW-0863">Zinc-finger</keyword>
<protein>
    <recommendedName>
        <fullName evidence="6">RING-type domain-containing protein</fullName>
    </recommendedName>
</protein>
<dbReference type="Gene3D" id="3.30.40.10">
    <property type="entry name" value="Zinc/RING finger domain, C3HC4 (zinc finger)"/>
    <property type="match status" value="1"/>
</dbReference>
<dbReference type="SUPFAM" id="SSF57850">
    <property type="entry name" value="RING/U-box"/>
    <property type="match status" value="1"/>
</dbReference>
<evidence type="ECO:0000259" key="6">
    <source>
        <dbReference type="PROSITE" id="PS50089"/>
    </source>
</evidence>
<dbReference type="AlphaFoldDB" id="A0A8T0DVI9"/>
<feature type="compositionally biased region" description="Polar residues" evidence="5">
    <location>
        <begin position="19"/>
        <end position="28"/>
    </location>
</feature>
<dbReference type="InterPro" id="IPR013083">
    <property type="entry name" value="Znf_RING/FYVE/PHD"/>
</dbReference>
<evidence type="ECO:0000256" key="5">
    <source>
        <dbReference type="SAM" id="MobiDB-lite"/>
    </source>
</evidence>